<dbReference type="InterPro" id="IPR018060">
    <property type="entry name" value="HTH_AraC"/>
</dbReference>
<name>K1URK3_9ZZZZ</name>
<proteinExistence type="predicted"/>
<feature type="domain" description="HTH araC/xylS-type" evidence="3">
    <location>
        <begin position="1"/>
        <end position="43"/>
    </location>
</feature>
<dbReference type="Gene3D" id="1.10.10.60">
    <property type="entry name" value="Homeodomain-like"/>
    <property type="match status" value="1"/>
</dbReference>
<evidence type="ECO:0000313" key="4">
    <source>
        <dbReference type="EMBL" id="EKC74086.1"/>
    </source>
</evidence>
<comment type="caution">
    <text evidence="4">The sequence shown here is derived from an EMBL/GenBank/DDBJ whole genome shotgun (WGS) entry which is preliminary data.</text>
</comment>
<dbReference type="SUPFAM" id="SSF46689">
    <property type="entry name" value="Homeodomain-like"/>
    <property type="match status" value="1"/>
</dbReference>
<dbReference type="InterPro" id="IPR009057">
    <property type="entry name" value="Homeodomain-like_sf"/>
</dbReference>
<dbReference type="GO" id="GO:0003700">
    <property type="term" value="F:DNA-binding transcription factor activity"/>
    <property type="evidence" value="ECO:0007669"/>
    <property type="project" value="InterPro"/>
</dbReference>
<dbReference type="GO" id="GO:0043565">
    <property type="term" value="F:sequence-specific DNA binding"/>
    <property type="evidence" value="ECO:0007669"/>
    <property type="project" value="InterPro"/>
</dbReference>
<keyword evidence="1" id="KW-0805">Transcription regulation</keyword>
<dbReference type="PROSITE" id="PS01124">
    <property type="entry name" value="HTH_ARAC_FAMILY_2"/>
    <property type="match status" value="1"/>
</dbReference>
<sequence length="43" mass="4740">MERFAQLLLASDAPIADVAEQVGINNLKNLSRQFKALKKVSPN</sequence>
<reference evidence="4" key="1">
    <citation type="journal article" date="2013" name="Environ. Microbiol.">
        <title>Microbiota from the distal guts of lean and obese adolescents exhibit partial functional redundancy besides clear differences in community structure.</title>
        <authorList>
            <person name="Ferrer M."/>
            <person name="Ruiz A."/>
            <person name="Lanza F."/>
            <person name="Haange S.B."/>
            <person name="Oberbach A."/>
            <person name="Till H."/>
            <person name="Bargiela R."/>
            <person name="Campoy C."/>
            <person name="Segura M.T."/>
            <person name="Richter M."/>
            <person name="von Bergen M."/>
            <person name="Seifert J."/>
            <person name="Suarez A."/>
        </authorList>
    </citation>
    <scope>NUCLEOTIDE SEQUENCE</scope>
</reference>
<gene>
    <name evidence="4" type="ORF">LEA_05901</name>
</gene>
<feature type="non-terminal residue" evidence="4">
    <location>
        <position position="43"/>
    </location>
</feature>
<evidence type="ECO:0000256" key="1">
    <source>
        <dbReference type="ARBA" id="ARBA00023015"/>
    </source>
</evidence>
<evidence type="ECO:0000256" key="2">
    <source>
        <dbReference type="ARBA" id="ARBA00023163"/>
    </source>
</evidence>
<accession>K1URK3</accession>
<dbReference type="EMBL" id="AJWY01003853">
    <property type="protein sequence ID" value="EKC74086.1"/>
    <property type="molecule type" value="Genomic_DNA"/>
</dbReference>
<dbReference type="AlphaFoldDB" id="K1URK3"/>
<keyword evidence="2" id="KW-0804">Transcription</keyword>
<evidence type="ECO:0000259" key="3">
    <source>
        <dbReference type="PROSITE" id="PS01124"/>
    </source>
</evidence>
<organism evidence="4">
    <name type="scientific">human gut metagenome</name>
    <dbReference type="NCBI Taxonomy" id="408170"/>
    <lineage>
        <taxon>unclassified sequences</taxon>
        <taxon>metagenomes</taxon>
        <taxon>organismal metagenomes</taxon>
    </lineage>
</organism>
<protein>
    <recommendedName>
        <fullName evidence="3">HTH araC/xylS-type domain-containing protein</fullName>
    </recommendedName>
</protein>